<dbReference type="AlphaFoldDB" id="A0A430M1V5"/>
<dbReference type="GO" id="GO:0071944">
    <property type="term" value="C:cell periphery"/>
    <property type="evidence" value="ECO:0007669"/>
    <property type="project" value="UniProtKB-ARBA"/>
</dbReference>
<name>A0A430M1V5_9HYPO</name>
<evidence type="ECO:0000256" key="6">
    <source>
        <dbReference type="SAM" id="Phobius"/>
    </source>
</evidence>
<dbReference type="PANTHER" id="PTHR15549">
    <property type="entry name" value="PAIRED IMMUNOGLOBULIN-LIKE TYPE 2 RECEPTOR"/>
    <property type="match status" value="1"/>
</dbReference>
<evidence type="ECO:0000256" key="2">
    <source>
        <dbReference type="ARBA" id="ARBA00022692"/>
    </source>
</evidence>
<keyword evidence="3 6" id="KW-1133">Transmembrane helix</keyword>
<evidence type="ECO:0000256" key="5">
    <source>
        <dbReference type="SAM" id="MobiDB-lite"/>
    </source>
</evidence>
<keyword evidence="4 6" id="KW-0472">Membrane</keyword>
<evidence type="ECO:0000313" key="8">
    <source>
        <dbReference type="EMBL" id="RTE81861.1"/>
    </source>
</evidence>
<protein>
    <recommendedName>
        <fullName evidence="10">Mid2 domain-containing protein</fullName>
    </recommendedName>
</protein>
<feature type="region of interest" description="Disordered" evidence="5">
    <location>
        <begin position="162"/>
        <end position="201"/>
    </location>
</feature>
<evidence type="ECO:0000313" key="9">
    <source>
        <dbReference type="Proteomes" id="UP000287124"/>
    </source>
</evidence>
<keyword evidence="9" id="KW-1185">Reference proteome</keyword>
<keyword evidence="7" id="KW-0732">Signal</keyword>
<gene>
    <name evidence="8" type="ORF">BHE90_003582</name>
</gene>
<comment type="subcellular location">
    <subcellularLocation>
        <location evidence="1">Membrane</location>
        <topology evidence="1">Single-pass membrane protein</topology>
    </subcellularLocation>
</comment>
<feature type="transmembrane region" description="Helical" evidence="6">
    <location>
        <begin position="207"/>
        <end position="228"/>
    </location>
</feature>
<evidence type="ECO:0000256" key="3">
    <source>
        <dbReference type="ARBA" id="ARBA00022989"/>
    </source>
</evidence>
<dbReference type="Proteomes" id="UP000287124">
    <property type="component" value="Unassembled WGS sequence"/>
</dbReference>
<accession>A0A430M1V5</accession>
<comment type="caution">
    <text evidence="8">The sequence shown here is derived from an EMBL/GenBank/DDBJ whole genome shotgun (WGS) entry which is preliminary data.</text>
</comment>
<feature type="compositionally biased region" description="Low complexity" evidence="5">
    <location>
        <begin position="162"/>
        <end position="188"/>
    </location>
</feature>
<keyword evidence="2 6" id="KW-0812">Transmembrane</keyword>
<reference evidence="8 9" key="1">
    <citation type="submission" date="2017-06" db="EMBL/GenBank/DDBJ databases">
        <title>Comparative genomic analysis of Ambrosia Fusariam Clade fungi.</title>
        <authorList>
            <person name="Stajich J.E."/>
            <person name="Carrillo J."/>
            <person name="Kijimoto T."/>
            <person name="Eskalen A."/>
            <person name="O'Donnell K."/>
            <person name="Kasson M."/>
        </authorList>
    </citation>
    <scope>NUCLEOTIDE SEQUENCE [LARGE SCALE GENOMIC DNA]</scope>
    <source>
        <strain evidence="8 9">UCR1854</strain>
    </source>
</reference>
<evidence type="ECO:0000256" key="1">
    <source>
        <dbReference type="ARBA" id="ARBA00004167"/>
    </source>
</evidence>
<dbReference type="GO" id="GO:0016020">
    <property type="term" value="C:membrane"/>
    <property type="evidence" value="ECO:0007669"/>
    <property type="project" value="UniProtKB-SubCell"/>
</dbReference>
<feature type="chain" id="PRO_5019371737" description="Mid2 domain-containing protein" evidence="7">
    <location>
        <begin position="20"/>
        <end position="287"/>
    </location>
</feature>
<organism evidence="8 9">
    <name type="scientific">Fusarium euwallaceae</name>
    <dbReference type="NCBI Taxonomy" id="1147111"/>
    <lineage>
        <taxon>Eukaryota</taxon>
        <taxon>Fungi</taxon>
        <taxon>Dikarya</taxon>
        <taxon>Ascomycota</taxon>
        <taxon>Pezizomycotina</taxon>
        <taxon>Sordariomycetes</taxon>
        <taxon>Hypocreomycetidae</taxon>
        <taxon>Hypocreales</taxon>
        <taxon>Nectriaceae</taxon>
        <taxon>Fusarium</taxon>
        <taxon>Fusarium solani species complex</taxon>
    </lineage>
</organism>
<dbReference type="InterPro" id="IPR051694">
    <property type="entry name" value="Immunoregulatory_rcpt-like"/>
</dbReference>
<evidence type="ECO:0000256" key="7">
    <source>
        <dbReference type="SAM" id="SignalP"/>
    </source>
</evidence>
<sequence length="287" mass="30140">MTRFISLFLLLCSLQKGFAAKQCYYPNGEESPDHPCDEDAEVSACCGGSFGSICMSNKLCAGGDGGIVRGSCTDKNWASPECPLYCLGADTGGTDLVGCSNVTNTDTSYCCDHNANCCDNGVGRFNVYPSKPKPWATWNRQATEYLVVGTMYTGDAASSTAEATTTATSESSSAATTSEAVTSSTGEAQASEPTEAPAPGLSTGAQAGIGVGVGVGALVVAAVIYLFWKMRKNEKAAKEAKHSPPDYGAPQMESAWHQTHYLPKEPQELHGHQFQGYGVRAELPAQN</sequence>
<evidence type="ECO:0008006" key="10">
    <source>
        <dbReference type="Google" id="ProtNLM"/>
    </source>
</evidence>
<evidence type="ECO:0000256" key="4">
    <source>
        <dbReference type="ARBA" id="ARBA00023136"/>
    </source>
</evidence>
<dbReference type="EMBL" id="MIKF01000034">
    <property type="protein sequence ID" value="RTE81861.1"/>
    <property type="molecule type" value="Genomic_DNA"/>
</dbReference>
<feature type="signal peptide" evidence="7">
    <location>
        <begin position="1"/>
        <end position="19"/>
    </location>
</feature>
<proteinExistence type="predicted"/>